<keyword evidence="3" id="KW-0805">Transcription regulation</keyword>
<evidence type="ECO:0000256" key="4">
    <source>
        <dbReference type="ARBA" id="ARBA00023125"/>
    </source>
</evidence>
<organism evidence="9 10">
    <name type="scientific">Lithohypha guttulata</name>
    <dbReference type="NCBI Taxonomy" id="1690604"/>
    <lineage>
        <taxon>Eukaryota</taxon>
        <taxon>Fungi</taxon>
        <taxon>Dikarya</taxon>
        <taxon>Ascomycota</taxon>
        <taxon>Pezizomycotina</taxon>
        <taxon>Eurotiomycetes</taxon>
        <taxon>Chaetothyriomycetidae</taxon>
        <taxon>Chaetothyriales</taxon>
        <taxon>Trichomeriaceae</taxon>
        <taxon>Lithohypha</taxon>
    </lineage>
</organism>
<dbReference type="Gene3D" id="1.20.5.170">
    <property type="match status" value="1"/>
</dbReference>
<feature type="region of interest" description="Disordered" evidence="7">
    <location>
        <begin position="161"/>
        <end position="180"/>
    </location>
</feature>
<keyword evidence="4" id="KW-0238">DNA-binding</keyword>
<evidence type="ECO:0000259" key="8">
    <source>
        <dbReference type="PROSITE" id="PS50217"/>
    </source>
</evidence>
<dbReference type="InterPro" id="IPR004827">
    <property type="entry name" value="bZIP"/>
</dbReference>
<feature type="region of interest" description="Disordered" evidence="7">
    <location>
        <begin position="26"/>
        <end position="74"/>
    </location>
</feature>
<evidence type="ECO:0000313" key="10">
    <source>
        <dbReference type="Proteomes" id="UP001309876"/>
    </source>
</evidence>
<dbReference type="GO" id="GO:0003677">
    <property type="term" value="F:DNA binding"/>
    <property type="evidence" value="ECO:0007669"/>
    <property type="project" value="UniProtKB-KW"/>
</dbReference>
<dbReference type="PROSITE" id="PS50217">
    <property type="entry name" value="BZIP"/>
    <property type="match status" value="1"/>
</dbReference>
<feature type="compositionally biased region" description="Basic and acidic residues" evidence="7">
    <location>
        <begin position="271"/>
        <end position="283"/>
    </location>
</feature>
<evidence type="ECO:0000256" key="1">
    <source>
        <dbReference type="ARBA" id="ARBA00004123"/>
    </source>
</evidence>
<dbReference type="CDD" id="cd14686">
    <property type="entry name" value="bZIP"/>
    <property type="match status" value="1"/>
</dbReference>
<dbReference type="SUPFAM" id="SSF57959">
    <property type="entry name" value="Leucine zipper domain"/>
    <property type="match status" value="1"/>
</dbReference>
<dbReference type="PANTHER" id="PTHR47416:SF8">
    <property type="entry name" value="BASIC-LEUCINE ZIPPER TRANSCRIPTION FACTOR E-RELATED"/>
    <property type="match status" value="1"/>
</dbReference>
<dbReference type="EMBL" id="JAVRRJ010000001">
    <property type="protein sequence ID" value="KAK5091084.1"/>
    <property type="molecule type" value="Genomic_DNA"/>
</dbReference>
<proteinExistence type="inferred from homology"/>
<evidence type="ECO:0000256" key="7">
    <source>
        <dbReference type="SAM" id="MobiDB-lite"/>
    </source>
</evidence>
<comment type="subcellular location">
    <subcellularLocation>
        <location evidence="1">Nucleus</location>
    </subcellularLocation>
</comment>
<gene>
    <name evidence="9" type="ORF">LTR05_001264</name>
</gene>
<keyword evidence="6" id="KW-0539">Nucleus</keyword>
<evidence type="ECO:0000256" key="6">
    <source>
        <dbReference type="ARBA" id="ARBA00023242"/>
    </source>
</evidence>
<evidence type="ECO:0000256" key="5">
    <source>
        <dbReference type="ARBA" id="ARBA00023163"/>
    </source>
</evidence>
<reference evidence="9 10" key="1">
    <citation type="submission" date="2023-08" db="EMBL/GenBank/DDBJ databases">
        <title>Black Yeasts Isolated from many extreme environments.</title>
        <authorList>
            <person name="Coleine C."/>
            <person name="Stajich J.E."/>
            <person name="Selbmann L."/>
        </authorList>
    </citation>
    <scope>NUCLEOTIDE SEQUENCE [LARGE SCALE GENOMIC DNA]</scope>
    <source>
        <strain evidence="9 10">CCFEE 5910</strain>
    </source>
</reference>
<keyword evidence="10" id="KW-1185">Reference proteome</keyword>
<feature type="domain" description="BZIP" evidence="8">
    <location>
        <begin position="246"/>
        <end position="300"/>
    </location>
</feature>
<dbReference type="Pfam" id="PF00170">
    <property type="entry name" value="bZIP_1"/>
    <property type="match status" value="1"/>
</dbReference>
<evidence type="ECO:0000256" key="3">
    <source>
        <dbReference type="ARBA" id="ARBA00023015"/>
    </source>
</evidence>
<feature type="region of interest" description="Disordered" evidence="7">
    <location>
        <begin position="256"/>
        <end position="283"/>
    </location>
</feature>
<comment type="caution">
    <text evidence="9">The sequence shown here is derived from an EMBL/GenBank/DDBJ whole genome shotgun (WGS) entry which is preliminary data.</text>
</comment>
<feature type="compositionally biased region" description="Basic and acidic residues" evidence="7">
    <location>
        <begin position="26"/>
        <end position="40"/>
    </location>
</feature>
<dbReference type="InterPro" id="IPR046347">
    <property type="entry name" value="bZIP_sf"/>
</dbReference>
<comment type="similarity">
    <text evidence="2">Belongs to the bZIP family.</text>
</comment>
<sequence>MDLSYQQPQPYRMYEHPQWTEDYKPNYIEAEHHIERDERPPASTTSTYNANPHSRRQSVLKVEDEYSPNDSVPTWHERQHQAHYPIRHYSHSSVHSHGHPQRYMRADPNFAASYAQPEWSMPQSGTSTPTPAYSSVDSYSAPVQYANHASFDFNQDPISAVSMSPQSSQGGWASATSSDGMEQRCMIQSPVFRPMSPQSTHRADGLVQRSDGIRKKNARFEIPRERNLHTIDALIMSTTDETEKKELKQQKRLLRNRQAALDSRQRKKSHTEKLEQEKKHHEKRMVGLEEAVTQLQEQLQIEREQWATQRQQYDIQVNTLLHERNEAIRQKTIEAADTRRQLNAMKEYCREQSQRSHGYTAASDINNMASDFSEIGFDDDWEHEFSLIDNSELDNMQRQATPKPSTMAVASKADTDFSWNTLYMCLLFGAVVVSAGGQISKLGQSTTEVALPAVSDLNRADAQNVLNALSSDSQSAQDMGPSNSAMAIACTSAPQPSAAGIDFSYTPAESRSSFEELSSALTTPSRHQYMQQALSMTPASYNHITNPLAGFDDDADADLPDSPRPKPAGSRLEQAMRALNANKTPAEKAGFISRAQERSALNVPDSVMVEFRAFVQETRQSQTENQQQSG</sequence>
<evidence type="ECO:0000313" key="9">
    <source>
        <dbReference type="EMBL" id="KAK5091084.1"/>
    </source>
</evidence>
<dbReference type="AlphaFoldDB" id="A0AAN7T7C8"/>
<feature type="region of interest" description="Disordered" evidence="7">
    <location>
        <begin position="546"/>
        <end position="570"/>
    </location>
</feature>
<name>A0AAN7T7C8_9EURO</name>
<feature type="compositionally biased region" description="Polar residues" evidence="7">
    <location>
        <begin position="42"/>
        <end position="52"/>
    </location>
</feature>
<dbReference type="Proteomes" id="UP001309876">
    <property type="component" value="Unassembled WGS sequence"/>
</dbReference>
<dbReference type="PANTHER" id="PTHR47416">
    <property type="entry name" value="BASIC-LEUCINE ZIPPER TRANSCRIPTION FACTOR F-RELATED"/>
    <property type="match status" value="1"/>
</dbReference>
<keyword evidence="5" id="KW-0804">Transcription</keyword>
<dbReference type="GO" id="GO:0005634">
    <property type="term" value="C:nucleus"/>
    <property type="evidence" value="ECO:0007669"/>
    <property type="project" value="UniProtKB-SubCell"/>
</dbReference>
<dbReference type="SMART" id="SM00338">
    <property type="entry name" value="BRLZ"/>
    <property type="match status" value="1"/>
</dbReference>
<evidence type="ECO:0000256" key="2">
    <source>
        <dbReference type="ARBA" id="ARBA00007163"/>
    </source>
</evidence>
<accession>A0AAN7T7C8</accession>
<protein>
    <recommendedName>
        <fullName evidence="8">BZIP domain-containing protein</fullName>
    </recommendedName>
</protein>
<dbReference type="GO" id="GO:0003700">
    <property type="term" value="F:DNA-binding transcription factor activity"/>
    <property type="evidence" value="ECO:0007669"/>
    <property type="project" value="InterPro"/>
</dbReference>